<evidence type="ECO:0000256" key="10">
    <source>
        <dbReference type="SAM" id="Phobius"/>
    </source>
</evidence>
<evidence type="ECO:0000256" key="9">
    <source>
        <dbReference type="ARBA" id="ARBA00023224"/>
    </source>
</evidence>
<dbReference type="PANTHER" id="PTHR21137:SF35">
    <property type="entry name" value="ODORANT RECEPTOR 19A-RELATED"/>
    <property type="match status" value="1"/>
</dbReference>
<evidence type="ECO:0000256" key="4">
    <source>
        <dbReference type="ARBA" id="ARBA00022692"/>
    </source>
</evidence>
<feature type="transmembrane region" description="Helical" evidence="10">
    <location>
        <begin position="79"/>
        <end position="103"/>
    </location>
</feature>
<sequence length="236" mass="27194">MKDIHFAIMKSSIPFRLTGGKFFYVNRETMMNILKTTYSYISVLHIIVLYLRLTFQTVDTAKERLCIYQGPLVGNIIDLYLFFSSSSFLLLSLSLILILIFMIPQVDLLEFLTPDASGMSGIPEGCAIDHSQFSSPRRHNNYSFFRLSVSSLIDSRFIRIFNPDASGMYILCDIRTSWFTLPLTLMKDIHFAIMKSSIPFRLTGGKFFYVNRETMMNILKTTYSYISVLRIALLTK</sequence>
<evidence type="ECO:0000256" key="2">
    <source>
        <dbReference type="ARBA" id="ARBA00022475"/>
    </source>
</evidence>
<dbReference type="GO" id="GO:0005549">
    <property type="term" value="F:odorant binding"/>
    <property type="evidence" value="ECO:0007669"/>
    <property type="project" value="InterPro"/>
</dbReference>
<keyword evidence="9" id="KW-0807">Transducer</keyword>
<feature type="transmembrane region" description="Helical" evidence="10">
    <location>
        <begin position="37"/>
        <end position="55"/>
    </location>
</feature>
<keyword evidence="4 10" id="KW-0812">Transmembrane</keyword>
<gene>
    <name evidence="11" type="primary">Or-413</name>
    <name evidence="11" type="synonym">Nful_v1.0-Or-413-dH</name>
    <name evidence="11" type="ORF">NFUL_NFUL000170</name>
</gene>
<evidence type="ECO:0000256" key="6">
    <source>
        <dbReference type="ARBA" id="ARBA00022989"/>
    </source>
</evidence>
<evidence type="ECO:0000256" key="5">
    <source>
        <dbReference type="ARBA" id="ARBA00022725"/>
    </source>
</evidence>
<evidence type="ECO:0000256" key="8">
    <source>
        <dbReference type="ARBA" id="ARBA00023170"/>
    </source>
</evidence>
<evidence type="ECO:0000256" key="1">
    <source>
        <dbReference type="ARBA" id="ARBA00004651"/>
    </source>
</evidence>
<proteinExistence type="predicted"/>
<evidence type="ECO:0000256" key="7">
    <source>
        <dbReference type="ARBA" id="ARBA00023136"/>
    </source>
</evidence>
<keyword evidence="3" id="KW-0716">Sensory transduction</keyword>
<protein>
    <submittedName>
        <fullName evidence="11">Odorant receptor 413</fullName>
    </submittedName>
</protein>
<organism evidence="11 12">
    <name type="scientific">Nylanderia fulva</name>
    <dbReference type="NCBI Taxonomy" id="613905"/>
    <lineage>
        <taxon>Eukaryota</taxon>
        <taxon>Metazoa</taxon>
        <taxon>Ecdysozoa</taxon>
        <taxon>Arthropoda</taxon>
        <taxon>Hexapoda</taxon>
        <taxon>Insecta</taxon>
        <taxon>Pterygota</taxon>
        <taxon>Neoptera</taxon>
        <taxon>Endopterygota</taxon>
        <taxon>Hymenoptera</taxon>
        <taxon>Apocrita</taxon>
        <taxon>Aculeata</taxon>
        <taxon>Formicoidea</taxon>
        <taxon>Formicidae</taxon>
        <taxon>Formicinae</taxon>
        <taxon>Nylanderia</taxon>
    </lineage>
</organism>
<keyword evidence="7 10" id="KW-0472">Membrane</keyword>
<keyword evidence="2" id="KW-1003">Cell membrane</keyword>
<reference evidence="11 12" key="1">
    <citation type="submission" date="2019-08" db="EMBL/GenBank/DDBJ databases">
        <title>High quality draft denovo assembly of Nylanderia fulva.</title>
        <authorList>
            <person name="Vargo E.L."/>
            <person name="Tarone A.M."/>
            <person name="Konganti K.R."/>
        </authorList>
    </citation>
    <scope>NUCLEOTIDE SEQUENCE [LARGE SCALE GENOMIC DNA]</scope>
    <source>
        <strain evidence="11">TAMU-Nful-2015</strain>
        <tissue evidence="11">Whole body</tissue>
    </source>
</reference>
<evidence type="ECO:0000256" key="3">
    <source>
        <dbReference type="ARBA" id="ARBA00022606"/>
    </source>
</evidence>
<dbReference type="PANTHER" id="PTHR21137">
    <property type="entry name" value="ODORANT RECEPTOR"/>
    <property type="match status" value="1"/>
</dbReference>
<keyword evidence="6 10" id="KW-1133">Transmembrane helix</keyword>
<keyword evidence="12" id="KW-1185">Reference proteome</keyword>
<dbReference type="GO" id="GO:0004984">
    <property type="term" value="F:olfactory receptor activity"/>
    <property type="evidence" value="ECO:0007669"/>
    <property type="project" value="InterPro"/>
</dbReference>
<dbReference type="GO" id="GO:0005886">
    <property type="term" value="C:plasma membrane"/>
    <property type="evidence" value="ECO:0007669"/>
    <property type="project" value="UniProtKB-SubCell"/>
</dbReference>
<keyword evidence="8 11" id="KW-0675">Receptor</keyword>
<dbReference type="AlphaFoldDB" id="A0A6G1LPT4"/>
<accession>A0A6G1LPT4</accession>
<name>A0A6G1LPT4_9HYME</name>
<comment type="subcellular location">
    <subcellularLocation>
        <location evidence="1">Cell membrane</location>
        <topology evidence="1">Multi-pass membrane protein</topology>
    </subcellularLocation>
</comment>
<keyword evidence="5" id="KW-0552">Olfaction</keyword>
<dbReference type="InterPro" id="IPR004117">
    <property type="entry name" value="7tm6_olfct_rcpt"/>
</dbReference>
<evidence type="ECO:0000313" key="11">
    <source>
        <dbReference type="EMBL" id="KAF3054480.1"/>
    </source>
</evidence>
<evidence type="ECO:0000313" key="12">
    <source>
        <dbReference type="Proteomes" id="UP000479987"/>
    </source>
</evidence>
<dbReference type="GO" id="GO:0007165">
    <property type="term" value="P:signal transduction"/>
    <property type="evidence" value="ECO:0007669"/>
    <property type="project" value="UniProtKB-KW"/>
</dbReference>
<dbReference type="Proteomes" id="UP000479987">
    <property type="component" value="Unassembled WGS sequence"/>
</dbReference>
<dbReference type="EMBL" id="SGBU01002448">
    <property type="protein sequence ID" value="KAF3054480.1"/>
    <property type="molecule type" value="Genomic_DNA"/>
</dbReference>
<comment type="caution">
    <text evidence="11">The sequence shown here is derived from an EMBL/GenBank/DDBJ whole genome shotgun (WGS) entry which is preliminary data.</text>
</comment>